<gene>
    <name evidence="1" type="ORF">EB796_007679</name>
</gene>
<protein>
    <submittedName>
        <fullName evidence="1">Uncharacterized protein</fullName>
    </submittedName>
</protein>
<evidence type="ECO:0000313" key="2">
    <source>
        <dbReference type="Proteomes" id="UP000593567"/>
    </source>
</evidence>
<dbReference type="EMBL" id="VXIV02001177">
    <property type="protein sequence ID" value="KAF6034017.1"/>
    <property type="molecule type" value="Genomic_DNA"/>
</dbReference>
<keyword evidence="2" id="KW-1185">Reference proteome</keyword>
<sequence>MQSLQDYDMGVNIVRDPETGVCYVTDLQQSPDSGEDWQVYLNGSMPACWLKSTRYTLSNVTDMKGTSYLPVEAREICLEGYKEADAVPLIRRRRCKY</sequence>
<dbReference type="AlphaFoldDB" id="A0A7J7K6Z9"/>
<proteinExistence type="predicted"/>
<organism evidence="1 2">
    <name type="scientific">Bugula neritina</name>
    <name type="common">Brown bryozoan</name>
    <name type="synonym">Sertularia neritina</name>
    <dbReference type="NCBI Taxonomy" id="10212"/>
    <lineage>
        <taxon>Eukaryota</taxon>
        <taxon>Metazoa</taxon>
        <taxon>Spiralia</taxon>
        <taxon>Lophotrochozoa</taxon>
        <taxon>Bryozoa</taxon>
        <taxon>Gymnolaemata</taxon>
        <taxon>Cheilostomatida</taxon>
        <taxon>Flustrina</taxon>
        <taxon>Buguloidea</taxon>
        <taxon>Bugulidae</taxon>
        <taxon>Bugula</taxon>
    </lineage>
</organism>
<dbReference type="Proteomes" id="UP000593567">
    <property type="component" value="Unassembled WGS sequence"/>
</dbReference>
<comment type="caution">
    <text evidence="1">The sequence shown here is derived from an EMBL/GenBank/DDBJ whole genome shotgun (WGS) entry which is preliminary data.</text>
</comment>
<name>A0A7J7K6Z9_BUGNE</name>
<evidence type="ECO:0000313" key="1">
    <source>
        <dbReference type="EMBL" id="KAF6034017.1"/>
    </source>
</evidence>
<reference evidence="1" key="1">
    <citation type="submission" date="2020-06" db="EMBL/GenBank/DDBJ databases">
        <title>Draft genome of Bugula neritina, a colonial animal packing powerful symbionts and potential medicines.</title>
        <authorList>
            <person name="Rayko M."/>
        </authorList>
    </citation>
    <scope>NUCLEOTIDE SEQUENCE [LARGE SCALE GENOMIC DNA]</scope>
    <source>
        <strain evidence="1">Kwan_BN1</strain>
    </source>
</reference>
<accession>A0A7J7K6Z9</accession>